<dbReference type="EMBL" id="JBDFQZ010000003">
    <property type="protein sequence ID" value="KAK9740465.1"/>
    <property type="molecule type" value="Genomic_DNA"/>
</dbReference>
<sequence>MLTERTRQQNHEHIINKASNIVPKLEEEAAKLILIVSKKEAGFVKLAGSGGARKEEVGIDVEIFECAPSIHFVEMKKSNGDTME</sequence>
<dbReference type="Gene3D" id="3.30.310.80">
    <property type="entry name" value="Kinase associated domain 1, KA1"/>
    <property type="match status" value="1"/>
</dbReference>
<dbReference type="Proteomes" id="UP001443914">
    <property type="component" value="Unassembled WGS sequence"/>
</dbReference>
<keyword evidence="2" id="KW-1185">Reference proteome</keyword>
<evidence type="ECO:0000313" key="2">
    <source>
        <dbReference type="Proteomes" id="UP001443914"/>
    </source>
</evidence>
<organism evidence="1 2">
    <name type="scientific">Saponaria officinalis</name>
    <name type="common">Common soapwort</name>
    <name type="synonym">Lychnis saponaria</name>
    <dbReference type="NCBI Taxonomy" id="3572"/>
    <lineage>
        <taxon>Eukaryota</taxon>
        <taxon>Viridiplantae</taxon>
        <taxon>Streptophyta</taxon>
        <taxon>Embryophyta</taxon>
        <taxon>Tracheophyta</taxon>
        <taxon>Spermatophyta</taxon>
        <taxon>Magnoliopsida</taxon>
        <taxon>eudicotyledons</taxon>
        <taxon>Gunneridae</taxon>
        <taxon>Pentapetalae</taxon>
        <taxon>Caryophyllales</taxon>
        <taxon>Caryophyllaceae</taxon>
        <taxon>Caryophylleae</taxon>
        <taxon>Saponaria</taxon>
    </lineage>
</organism>
<comment type="caution">
    <text evidence="1">The sequence shown here is derived from an EMBL/GenBank/DDBJ whole genome shotgun (WGS) entry which is preliminary data.</text>
</comment>
<reference evidence="1" key="1">
    <citation type="submission" date="2024-03" db="EMBL/GenBank/DDBJ databases">
        <title>WGS assembly of Saponaria officinalis var. Norfolk2.</title>
        <authorList>
            <person name="Jenkins J."/>
            <person name="Shu S."/>
            <person name="Grimwood J."/>
            <person name="Barry K."/>
            <person name="Goodstein D."/>
            <person name="Schmutz J."/>
            <person name="Leebens-Mack J."/>
            <person name="Osbourn A."/>
        </authorList>
    </citation>
    <scope>NUCLEOTIDE SEQUENCE [LARGE SCALE GENOMIC DNA]</scope>
    <source>
        <strain evidence="1">JIC</strain>
    </source>
</reference>
<evidence type="ECO:0000313" key="1">
    <source>
        <dbReference type="EMBL" id="KAK9740465.1"/>
    </source>
</evidence>
<gene>
    <name evidence="1" type="ORF">RND81_03G037700</name>
</gene>
<dbReference type="AlphaFoldDB" id="A0AAW1M3N2"/>
<accession>A0AAW1M3N2</accession>
<proteinExistence type="predicted"/>
<protein>
    <submittedName>
        <fullName evidence="1">Uncharacterized protein</fullName>
    </submittedName>
</protein>
<name>A0AAW1M3N2_SAPOF</name>